<dbReference type="EMBL" id="FUHU01000020">
    <property type="protein sequence ID" value="SJM52707.1"/>
    <property type="molecule type" value="Genomic_DNA"/>
</dbReference>
<dbReference type="OrthoDB" id="3769378at2"/>
<protein>
    <submittedName>
        <fullName evidence="1">Uncharacterized protein</fullName>
    </submittedName>
</protein>
<evidence type="ECO:0000313" key="2">
    <source>
        <dbReference type="Proteomes" id="UP000195787"/>
    </source>
</evidence>
<dbReference type="RefSeq" id="WP_086991127.1">
    <property type="nucleotide sequence ID" value="NZ_FUHU01000020.1"/>
</dbReference>
<dbReference type="GeneID" id="303172240"/>
<dbReference type="AlphaFoldDB" id="A0A1R4FA16"/>
<accession>A0A1R4FA16</accession>
<gene>
    <name evidence="1" type="ORF">CZ674_03345</name>
</gene>
<proteinExistence type="predicted"/>
<keyword evidence="2" id="KW-1185">Reference proteome</keyword>
<evidence type="ECO:0000313" key="1">
    <source>
        <dbReference type="EMBL" id="SJM52707.1"/>
    </source>
</evidence>
<name>A0A1R4FA16_9MICO</name>
<dbReference type="Proteomes" id="UP000195787">
    <property type="component" value="Unassembled WGS sequence"/>
</dbReference>
<organism evidence="1 2">
    <name type="scientific">Agrococcus casei LMG 22410</name>
    <dbReference type="NCBI Taxonomy" id="1255656"/>
    <lineage>
        <taxon>Bacteria</taxon>
        <taxon>Bacillati</taxon>
        <taxon>Actinomycetota</taxon>
        <taxon>Actinomycetes</taxon>
        <taxon>Micrococcales</taxon>
        <taxon>Microbacteriaceae</taxon>
        <taxon>Agrococcus</taxon>
    </lineage>
</organism>
<sequence>MTSSLRDELGAAKEPDFEFDLPAGWAKTPVSTAAEKSVQSQLAKRLMAAGRPEILAQLRPMVNRAYSKMQDARAIATIGPMERTDDMVMVPGSIVASIRRSTAEMTVDQMAVGMIRKFNAQPLFGDPRIMRFRTEREEDMQGEKIIIDTVTYLTPVPGSKRQKALQLTASFMRPVDVPADDEPAVRIRALFDAIVSSLRWIEPKS</sequence>
<reference evidence="1 2" key="1">
    <citation type="submission" date="2017-02" db="EMBL/GenBank/DDBJ databases">
        <authorList>
            <person name="Peterson S.W."/>
        </authorList>
    </citation>
    <scope>NUCLEOTIDE SEQUENCE [LARGE SCALE GENOMIC DNA]</scope>
    <source>
        <strain evidence="1 2">LMG 22410</strain>
    </source>
</reference>